<accession>A0A916XW24</accession>
<dbReference type="EMBL" id="BMJJ01000003">
    <property type="protein sequence ID" value="GGD16160.1"/>
    <property type="molecule type" value="Genomic_DNA"/>
</dbReference>
<dbReference type="RefSeq" id="WP_188850288.1">
    <property type="nucleotide sequence ID" value="NZ_BMJJ01000003.1"/>
</dbReference>
<dbReference type="Gene3D" id="3.30.365.10">
    <property type="entry name" value="Aldehyde oxidase/xanthine dehydrogenase, molybdopterin binding domain"/>
    <property type="match status" value="4"/>
</dbReference>
<dbReference type="PANTHER" id="PTHR47495">
    <property type="entry name" value="ALDEHYDE DEHYDROGENASE"/>
    <property type="match status" value="1"/>
</dbReference>
<dbReference type="InterPro" id="IPR000674">
    <property type="entry name" value="Ald_Oxase/Xan_DH_a/b"/>
</dbReference>
<organism evidence="2 3">
    <name type="scientific">Aureimonas glaciei</name>
    <dbReference type="NCBI Taxonomy" id="1776957"/>
    <lineage>
        <taxon>Bacteria</taxon>
        <taxon>Pseudomonadati</taxon>
        <taxon>Pseudomonadota</taxon>
        <taxon>Alphaproteobacteria</taxon>
        <taxon>Hyphomicrobiales</taxon>
        <taxon>Aurantimonadaceae</taxon>
        <taxon>Aureimonas</taxon>
    </lineage>
</organism>
<name>A0A916XW24_9HYPH</name>
<dbReference type="Pfam" id="PF20256">
    <property type="entry name" value="MoCoBD_2"/>
    <property type="match status" value="2"/>
</dbReference>
<dbReference type="AlphaFoldDB" id="A0A916XW24"/>
<dbReference type="SUPFAM" id="SSF56003">
    <property type="entry name" value="Molybdenum cofactor-binding domain"/>
    <property type="match status" value="2"/>
</dbReference>
<evidence type="ECO:0000313" key="3">
    <source>
        <dbReference type="Proteomes" id="UP000613160"/>
    </source>
</evidence>
<dbReference type="GO" id="GO:0016491">
    <property type="term" value="F:oxidoreductase activity"/>
    <property type="evidence" value="ECO:0007669"/>
    <property type="project" value="InterPro"/>
</dbReference>
<dbReference type="SMART" id="SM01008">
    <property type="entry name" value="Ald_Xan_dh_C"/>
    <property type="match status" value="1"/>
</dbReference>
<dbReference type="InterPro" id="IPR012368">
    <property type="entry name" value="OxRdtase_Mopterin-bd_su_IorB"/>
</dbReference>
<dbReference type="InterPro" id="IPR008274">
    <property type="entry name" value="AldOxase/xan_DH_MoCoBD1"/>
</dbReference>
<reference evidence="2" key="2">
    <citation type="submission" date="2020-09" db="EMBL/GenBank/DDBJ databases">
        <authorList>
            <person name="Sun Q."/>
            <person name="Zhou Y."/>
        </authorList>
    </citation>
    <scope>NUCLEOTIDE SEQUENCE</scope>
    <source>
        <strain evidence="2">CGMCC 1.15493</strain>
    </source>
</reference>
<gene>
    <name evidence="2" type="ORF">GCM10011335_18650</name>
</gene>
<proteinExistence type="predicted"/>
<evidence type="ECO:0000259" key="1">
    <source>
        <dbReference type="SMART" id="SM01008"/>
    </source>
</evidence>
<dbReference type="InterPro" id="IPR037165">
    <property type="entry name" value="AldOxase/xan_DH_Mopterin-bd_sf"/>
</dbReference>
<sequence>MGASLAAAFRKPPKSAGLSVTRRAMLGGGLTIAFGLSPLGRKVWAQGGEQPSLRAIEGQVEGGDTGDAFQGFAPGGFVRIAPDGRITLLIPNIEMGQGIHTAEAMLIAEELEVGLDQVEVLPAPPNEELYKQPLLQSQTTGGSTSIRATWTPLRQAGAMARTLLIGAAAARWNVDAAGCIAARGVVTHAGGNHSATYAELVEDAAKLPLPTDVVLKDPSKFTLVGTAAARVEGPSKTDGTAVFGIDVKVEGMKIATVVACPIFGGTLGAVDETAARAVPGVRDVVKLERAVAVTGDHYWAARQGVDALDIKWGEGQNAGLTTDLIFQDLKKASETGKPVLARTEGDPAGAFASAAKKVEAVYQLPFLAHATMEPVNCLVHVREGECEIWCGTQVPTAAQALAAKILNLPIDKVTLHNQVIGGGFGRRLEADYVGQAVEIAKNLSYPVKVIWSREEDFQHDLYRPAYYDRVAAGLGEDGKPVAWIDHVTGGSVLGSYLPTGLPDGTLDSDAVEGAAEPPYAFPNLLVDWVRKDPPVPVSWWRGVGPTHNIFVVESFMDELATAAGQDPVAYRMSLLGNNPRAAGVLKLAADKAGWGTTTAAPGEGRGIALHMSFGSYIAVVLDISVGTDGAIVLKRAVAAVDCGHVVNPGIVTAQVEGGLLFGLSAALYNGITIDAGRVQQTTFDDYGQLRMNESIPVEVHIVPSTEDPGGMGETATVSAAPVLGNAIFAATGKRLRSLPFVPALTSGS</sequence>
<dbReference type="Proteomes" id="UP000613160">
    <property type="component" value="Unassembled WGS sequence"/>
</dbReference>
<evidence type="ECO:0000313" key="2">
    <source>
        <dbReference type="EMBL" id="GGD16160.1"/>
    </source>
</evidence>
<dbReference type="PIRSF" id="PIRSF036389">
    <property type="entry name" value="IOR_B"/>
    <property type="match status" value="1"/>
</dbReference>
<dbReference type="Pfam" id="PF02738">
    <property type="entry name" value="MoCoBD_1"/>
    <property type="match status" value="1"/>
</dbReference>
<protein>
    <submittedName>
        <fullName evidence="2">Aldehyde dehydrogenase</fullName>
    </submittedName>
</protein>
<reference evidence="2" key="1">
    <citation type="journal article" date="2014" name="Int. J. Syst. Evol. Microbiol.">
        <title>Complete genome sequence of Corynebacterium casei LMG S-19264T (=DSM 44701T), isolated from a smear-ripened cheese.</title>
        <authorList>
            <consortium name="US DOE Joint Genome Institute (JGI-PGF)"/>
            <person name="Walter F."/>
            <person name="Albersmeier A."/>
            <person name="Kalinowski J."/>
            <person name="Ruckert C."/>
        </authorList>
    </citation>
    <scope>NUCLEOTIDE SEQUENCE</scope>
    <source>
        <strain evidence="2">CGMCC 1.15493</strain>
    </source>
</reference>
<comment type="caution">
    <text evidence="2">The sequence shown here is derived from an EMBL/GenBank/DDBJ whole genome shotgun (WGS) entry which is preliminary data.</text>
</comment>
<keyword evidence="3" id="KW-1185">Reference proteome</keyword>
<dbReference type="InterPro" id="IPR052516">
    <property type="entry name" value="N-heterocyclic_Hydroxylase"/>
</dbReference>
<dbReference type="InterPro" id="IPR046867">
    <property type="entry name" value="AldOxase/xan_DH_MoCoBD2"/>
</dbReference>
<feature type="domain" description="Aldehyde oxidase/xanthine dehydrogenase a/b hammerhead" evidence="1">
    <location>
        <begin position="238"/>
        <end position="316"/>
    </location>
</feature>
<dbReference type="PANTHER" id="PTHR47495:SF2">
    <property type="entry name" value="ALDEHYDE DEHYDROGENASE"/>
    <property type="match status" value="1"/>
</dbReference>